<evidence type="ECO:0000313" key="2">
    <source>
        <dbReference type="EMBL" id="GIY29612.1"/>
    </source>
</evidence>
<evidence type="ECO:0000256" key="1">
    <source>
        <dbReference type="SAM" id="Phobius"/>
    </source>
</evidence>
<gene>
    <name evidence="2" type="ORF">CEXT_299551</name>
</gene>
<feature type="transmembrane region" description="Helical" evidence="1">
    <location>
        <begin position="53"/>
        <end position="77"/>
    </location>
</feature>
<sequence length="148" mass="16758">MKKMTEPHSPGYSVMSKRNNLIFCMSSPSSSYGENVSFASLVMPRRRLSRRLVFVRFFAGVMSPMATITVQTIYTLFKHDQCLSANTGKEGIKPPFAKHRFQAFALEPRFRLFSSCASSIQLNSTQHATRHAEFARLLLACSKDKEVK</sequence>
<organism evidence="2 3">
    <name type="scientific">Caerostris extrusa</name>
    <name type="common">Bark spider</name>
    <name type="synonym">Caerostris bankana</name>
    <dbReference type="NCBI Taxonomy" id="172846"/>
    <lineage>
        <taxon>Eukaryota</taxon>
        <taxon>Metazoa</taxon>
        <taxon>Ecdysozoa</taxon>
        <taxon>Arthropoda</taxon>
        <taxon>Chelicerata</taxon>
        <taxon>Arachnida</taxon>
        <taxon>Araneae</taxon>
        <taxon>Araneomorphae</taxon>
        <taxon>Entelegynae</taxon>
        <taxon>Araneoidea</taxon>
        <taxon>Araneidae</taxon>
        <taxon>Caerostris</taxon>
    </lineage>
</organism>
<proteinExistence type="predicted"/>
<reference evidence="2 3" key="1">
    <citation type="submission" date="2021-06" db="EMBL/GenBank/DDBJ databases">
        <title>Caerostris extrusa draft genome.</title>
        <authorList>
            <person name="Kono N."/>
            <person name="Arakawa K."/>
        </authorList>
    </citation>
    <scope>NUCLEOTIDE SEQUENCE [LARGE SCALE GENOMIC DNA]</scope>
</reference>
<dbReference type="AlphaFoldDB" id="A0AAV4S9Y7"/>
<keyword evidence="1" id="KW-0812">Transmembrane</keyword>
<keyword evidence="1" id="KW-0472">Membrane</keyword>
<keyword evidence="3" id="KW-1185">Reference proteome</keyword>
<name>A0AAV4S9Y7_CAEEX</name>
<protein>
    <submittedName>
        <fullName evidence="2">Uncharacterized protein</fullName>
    </submittedName>
</protein>
<evidence type="ECO:0000313" key="3">
    <source>
        <dbReference type="Proteomes" id="UP001054945"/>
    </source>
</evidence>
<accession>A0AAV4S9Y7</accession>
<dbReference type="EMBL" id="BPLR01009097">
    <property type="protein sequence ID" value="GIY29612.1"/>
    <property type="molecule type" value="Genomic_DNA"/>
</dbReference>
<keyword evidence="1" id="KW-1133">Transmembrane helix</keyword>
<comment type="caution">
    <text evidence="2">The sequence shown here is derived from an EMBL/GenBank/DDBJ whole genome shotgun (WGS) entry which is preliminary data.</text>
</comment>
<dbReference type="Proteomes" id="UP001054945">
    <property type="component" value="Unassembled WGS sequence"/>
</dbReference>